<dbReference type="OrthoDB" id="8017097at2"/>
<sequence>MDEPTDRRGLRRARGYRAALAQRFQPGWGRGAAAIRCPGTSSGRGRVRARGGRGGSVGIGGGSPQLDPAAAGRREREALRRAHLALTPLSRVAAKGAFRWRRPRHTLKGRQDADAVDRAGLRRKLLKAQAEAGDIVLLFGDESEALTHPDLAHAWAKKGADLRIPAPGQAAKVAMLGLLDWAPRELMVRTSRSKRSADFIALLEQIDTQYGPTRDRAKKPIVLVLDNGPIHTSKATRAALAERASWLTVEWLPRYTPELNDIEELWRDLKQHHLAHQTFDGPDNLDDAIHEAVRMLNCERNRHPFANHRIAA</sequence>
<dbReference type="PROSITE" id="PS50994">
    <property type="entry name" value="INTEGRASE"/>
    <property type="match status" value="1"/>
</dbReference>
<feature type="region of interest" description="Disordered" evidence="1">
    <location>
        <begin position="39"/>
        <end position="74"/>
    </location>
</feature>
<dbReference type="InterPro" id="IPR038717">
    <property type="entry name" value="Tc1-like_DDE_dom"/>
</dbReference>
<dbReference type="GO" id="GO:0003676">
    <property type="term" value="F:nucleic acid binding"/>
    <property type="evidence" value="ECO:0007669"/>
    <property type="project" value="InterPro"/>
</dbReference>
<gene>
    <name evidence="3" type="ORF">FS320_43850</name>
</gene>
<accession>A0A5N7MXH3</accession>
<comment type="caution">
    <text evidence="3">The sequence shown here is derived from an EMBL/GenBank/DDBJ whole genome shotgun (WGS) entry which is preliminary data.</text>
</comment>
<dbReference type="Pfam" id="PF13358">
    <property type="entry name" value="DDE_3"/>
    <property type="match status" value="1"/>
</dbReference>
<evidence type="ECO:0000259" key="2">
    <source>
        <dbReference type="PROSITE" id="PS50994"/>
    </source>
</evidence>
<evidence type="ECO:0000313" key="3">
    <source>
        <dbReference type="EMBL" id="MPR31588.1"/>
    </source>
</evidence>
<reference evidence="3 4" key="1">
    <citation type="journal article" date="2019" name="Syst. Appl. Microbiol.">
        <title>Microvirga tunisiensis sp. nov., a root nodule symbiotic bacterium isolated from Lupinus micranthus and L. luteus grown in Northern Tunisia.</title>
        <authorList>
            <person name="Msaddak A."/>
            <person name="Rejili M."/>
            <person name="Duran D."/>
            <person name="Mars M."/>
            <person name="Palacios J.M."/>
            <person name="Ruiz-Argueso T."/>
            <person name="Rey L."/>
            <person name="Imperial J."/>
        </authorList>
    </citation>
    <scope>NUCLEOTIDE SEQUENCE [LARGE SCALE GENOMIC DNA]</scope>
    <source>
        <strain evidence="3 4">Lmie10</strain>
    </source>
</reference>
<dbReference type="InterPro" id="IPR012337">
    <property type="entry name" value="RNaseH-like_sf"/>
</dbReference>
<dbReference type="InterPro" id="IPR047655">
    <property type="entry name" value="Transpos_IS630-like"/>
</dbReference>
<feature type="compositionally biased region" description="Gly residues" evidence="1">
    <location>
        <begin position="52"/>
        <end position="63"/>
    </location>
</feature>
<dbReference type="GO" id="GO:0015074">
    <property type="term" value="P:DNA integration"/>
    <property type="evidence" value="ECO:0007669"/>
    <property type="project" value="InterPro"/>
</dbReference>
<dbReference type="InterPro" id="IPR036397">
    <property type="entry name" value="RNaseH_sf"/>
</dbReference>
<keyword evidence="4" id="KW-1185">Reference proteome</keyword>
<dbReference type="Gene3D" id="3.30.420.10">
    <property type="entry name" value="Ribonuclease H-like superfamily/Ribonuclease H"/>
    <property type="match status" value="1"/>
</dbReference>
<feature type="domain" description="Integrase catalytic" evidence="2">
    <location>
        <begin position="145"/>
        <end position="312"/>
    </location>
</feature>
<protein>
    <submittedName>
        <fullName evidence="3">IS630 family transposase</fullName>
    </submittedName>
</protein>
<dbReference type="SUPFAM" id="SSF53098">
    <property type="entry name" value="Ribonuclease H-like"/>
    <property type="match status" value="1"/>
</dbReference>
<dbReference type="EMBL" id="VOSK01000812">
    <property type="protein sequence ID" value="MPR31588.1"/>
    <property type="molecule type" value="Genomic_DNA"/>
</dbReference>
<dbReference type="NCBIfam" id="NF033545">
    <property type="entry name" value="transpos_IS630"/>
    <property type="match status" value="1"/>
</dbReference>
<dbReference type="InterPro" id="IPR001584">
    <property type="entry name" value="Integrase_cat-core"/>
</dbReference>
<organism evidence="3 4">
    <name type="scientific">Microvirga tunisiensis</name>
    <dbReference type="NCBI Taxonomy" id="2108360"/>
    <lineage>
        <taxon>Bacteria</taxon>
        <taxon>Pseudomonadati</taxon>
        <taxon>Pseudomonadota</taxon>
        <taxon>Alphaproteobacteria</taxon>
        <taxon>Hyphomicrobiales</taxon>
        <taxon>Methylobacteriaceae</taxon>
        <taxon>Microvirga</taxon>
    </lineage>
</organism>
<evidence type="ECO:0000256" key="1">
    <source>
        <dbReference type="SAM" id="MobiDB-lite"/>
    </source>
</evidence>
<dbReference type="AlphaFoldDB" id="A0A5N7MXH3"/>
<dbReference type="Proteomes" id="UP000403266">
    <property type="component" value="Unassembled WGS sequence"/>
</dbReference>
<evidence type="ECO:0000313" key="4">
    <source>
        <dbReference type="Proteomes" id="UP000403266"/>
    </source>
</evidence>
<name>A0A5N7MXH3_9HYPH</name>
<proteinExistence type="predicted"/>